<gene>
    <name evidence="6" type="ORF">FY036_01800</name>
</gene>
<accession>A0A5D4H8Z7</accession>
<dbReference type="InterPro" id="IPR015422">
    <property type="entry name" value="PyrdxlP-dep_Trfase_small"/>
</dbReference>
<dbReference type="InterPro" id="IPR015424">
    <property type="entry name" value="PyrdxlP-dep_Trfase"/>
</dbReference>
<evidence type="ECO:0000256" key="2">
    <source>
        <dbReference type="ARBA" id="ARBA00022898"/>
    </source>
</evidence>
<evidence type="ECO:0000313" key="6">
    <source>
        <dbReference type="EMBL" id="TYR35895.1"/>
    </source>
</evidence>
<dbReference type="InterPro" id="IPR015421">
    <property type="entry name" value="PyrdxlP-dep_Trfase_major"/>
</dbReference>
<evidence type="ECO:0000256" key="4">
    <source>
        <dbReference type="RuleBase" id="RU004504"/>
    </source>
</evidence>
<dbReference type="PANTHER" id="PTHR43586:SF24">
    <property type="entry name" value="BLR4730 PROTEIN"/>
    <property type="match status" value="1"/>
</dbReference>
<keyword evidence="6" id="KW-0808">Transferase</keyword>
<comment type="cofactor">
    <cofactor evidence="1 4">
        <name>pyridoxal 5'-phosphate</name>
        <dbReference type="ChEBI" id="CHEBI:597326"/>
    </cofactor>
</comment>
<protein>
    <submittedName>
        <fullName evidence="6">Aminotransferase class V-fold PLP-dependent enzyme</fullName>
    </submittedName>
</protein>
<dbReference type="EMBL" id="VSZS01000050">
    <property type="protein sequence ID" value="TYR35895.1"/>
    <property type="molecule type" value="Genomic_DNA"/>
</dbReference>
<comment type="similarity">
    <text evidence="3">Belongs to the class-V pyridoxal-phosphate-dependent aminotransferase family.</text>
</comment>
<dbReference type="Gene3D" id="3.40.640.10">
    <property type="entry name" value="Type I PLP-dependent aspartate aminotransferase-like (Major domain)"/>
    <property type="match status" value="1"/>
</dbReference>
<dbReference type="PROSITE" id="PS00595">
    <property type="entry name" value="AA_TRANSFER_CLASS_5"/>
    <property type="match status" value="1"/>
</dbReference>
<organism evidence="6 7">
    <name type="scientific">Neoaquamicrobium microcysteis</name>
    <dbReference type="NCBI Taxonomy" id="2682781"/>
    <lineage>
        <taxon>Bacteria</taxon>
        <taxon>Pseudomonadati</taxon>
        <taxon>Pseudomonadota</taxon>
        <taxon>Alphaproteobacteria</taxon>
        <taxon>Hyphomicrobiales</taxon>
        <taxon>Phyllobacteriaceae</taxon>
        <taxon>Neoaquamicrobium</taxon>
    </lineage>
</organism>
<reference evidence="6 7" key="1">
    <citation type="submission" date="2019-08" db="EMBL/GenBank/DDBJ databases">
        <authorList>
            <person name="Seo Y.L."/>
        </authorList>
    </citation>
    <scope>NUCLEOTIDE SEQUENCE [LARGE SCALE GENOMIC DNA]</scope>
    <source>
        <strain evidence="6 7">MaA-C15</strain>
    </source>
</reference>
<keyword evidence="6" id="KW-0032">Aminotransferase</keyword>
<dbReference type="InterPro" id="IPR000192">
    <property type="entry name" value="Aminotrans_V_dom"/>
</dbReference>
<evidence type="ECO:0000256" key="3">
    <source>
        <dbReference type="RuleBase" id="RU004075"/>
    </source>
</evidence>
<keyword evidence="2" id="KW-0663">Pyridoxal phosphate</keyword>
<sequence length="402" mass="44181">MAQLPLEGKMQEIRADAPSLDRRIFLMSCGASIMPQPVVQAMHDYLDLEADVGGYAAADIEARRIADVHTSVARLLNAKDEEIALVENATVAWQKAFYSLPFKAGDVVLTVEAEYAANYVAYLQIKQRHGIDIRVVSSDETGQVDLDALEAMIDDKVKLISATWIPTNGGLANPAKEIGLIARRHGIPYLLDACQAVGQIPADVEELNCDFLAGTSRKFLRGPRGAGFLYVRKERLADLDPVIIDHWGAPWVERDRYELRADARRFETWESNCGNRIGMGVAIDYALALGLDQIEARCQILSDRLRGGLRDISGVEVLDLGPRPSAIVSFRAEGMPAWEIVRQAATRDVIIGVTGKASTLIDAERRGLAQHVRAAPHYFNTVEEIDTTVEVVAGLLKSNHTN</sequence>
<dbReference type="SUPFAM" id="SSF53383">
    <property type="entry name" value="PLP-dependent transferases"/>
    <property type="match status" value="1"/>
</dbReference>
<dbReference type="Pfam" id="PF00266">
    <property type="entry name" value="Aminotran_5"/>
    <property type="match status" value="1"/>
</dbReference>
<name>A0A5D4H8Z7_9HYPH</name>
<dbReference type="Proteomes" id="UP000323258">
    <property type="component" value="Unassembled WGS sequence"/>
</dbReference>
<dbReference type="AlphaFoldDB" id="A0A5D4H8Z7"/>
<feature type="domain" description="Aminotransferase class V" evidence="5">
    <location>
        <begin position="24"/>
        <end position="386"/>
    </location>
</feature>
<proteinExistence type="inferred from homology"/>
<reference evidence="6 7" key="2">
    <citation type="submission" date="2019-09" db="EMBL/GenBank/DDBJ databases">
        <title>Mesorhizobium sp. MaA-C15 isolated from Microcystis aeruginosa.</title>
        <authorList>
            <person name="Jeong S.E."/>
            <person name="Jin H.M."/>
            <person name="Jeon C.O."/>
        </authorList>
    </citation>
    <scope>NUCLEOTIDE SEQUENCE [LARGE SCALE GENOMIC DNA]</scope>
    <source>
        <strain evidence="6 7">MaA-C15</strain>
    </source>
</reference>
<dbReference type="RefSeq" id="WP_148912998.1">
    <property type="nucleotide sequence ID" value="NZ_VSZS01000050.1"/>
</dbReference>
<dbReference type="InterPro" id="IPR020578">
    <property type="entry name" value="Aminotrans_V_PyrdxlP_BS"/>
</dbReference>
<evidence type="ECO:0000313" key="7">
    <source>
        <dbReference type="Proteomes" id="UP000323258"/>
    </source>
</evidence>
<evidence type="ECO:0000256" key="1">
    <source>
        <dbReference type="ARBA" id="ARBA00001933"/>
    </source>
</evidence>
<evidence type="ECO:0000259" key="5">
    <source>
        <dbReference type="Pfam" id="PF00266"/>
    </source>
</evidence>
<dbReference type="OrthoDB" id="9804366at2"/>
<comment type="caution">
    <text evidence="6">The sequence shown here is derived from an EMBL/GenBank/DDBJ whole genome shotgun (WGS) entry which is preliminary data.</text>
</comment>
<dbReference type="GO" id="GO:0008483">
    <property type="term" value="F:transaminase activity"/>
    <property type="evidence" value="ECO:0007669"/>
    <property type="project" value="UniProtKB-KW"/>
</dbReference>
<keyword evidence="7" id="KW-1185">Reference proteome</keyword>
<dbReference type="PANTHER" id="PTHR43586">
    <property type="entry name" value="CYSTEINE DESULFURASE"/>
    <property type="match status" value="1"/>
</dbReference>
<dbReference type="Gene3D" id="3.90.1150.10">
    <property type="entry name" value="Aspartate Aminotransferase, domain 1"/>
    <property type="match status" value="1"/>
</dbReference>